<dbReference type="PANTHER" id="PTHR40618:SF1">
    <property type="entry name" value="B-ZIP TRANSCRIPTION FACTOR (EUROFUNG)"/>
    <property type="match status" value="1"/>
</dbReference>
<organism evidence="1 2">
    <name type="scientific">Carpinus fangiana</name>
    <dbReference type="NCBI Taxonomy" id="176857"/>
    <lineage>
        <taxon>Eukaryota</taxon>
        <taxon>Viridiplantae</taxon>
        <taxon>Streptophyta</taxon>
        <taxon>Embryophyta</taxon>
        <taxon>Tracheophyta</taxon>
        <taxon>Spermatophyta</taxon>
        <taxon>Magnoliopsida</taxon>
        <taxon>eudicotyledons</taxon>
        <taxon>Gunneridae</taxon>
        <taxon>Pentapetalae</taxon>
        <taxon>rosids</taxon>
        <taxon>fabids</taxon>
        <taxon>Fagales</taxon>
        <taxon>Betulaceae</taxon>
        <taxon>Carpinus</taxon>
    </lineage>
</organism>
<dbReference type="InterPro" id="IPR046347">
    <property type="entry name" value="bZIP_sf"/>
</dbReference>
<dbReference type="SUPFAM" id="SSF57959">
    <property type="entry name" value="Leucine zipper domain"/>
    <property type="match status" value="1"/>
</dbReference>
<proteinExistence type="predicted"/>
<dbReference type="GO" id="GO:0003700">
    <property type="term" value="F:DNA-binding transcription factor activity"/>
    <property type="evidence" value="ECO:0007669"/>
    <property type="project" value="InterPro"/>
</dbReference>
<keyword evidence="2" id="KW-1185">Reference proteome</keyword>
<gene>
    <name evidence="1" type="ORF">FH972_021571</name>
</gene>
<dbReference type="CDD" id="cd14688">
    <property type="entry name" value="bZIP_YAP"/>
    <property type="match status" value="1"/>
</dbReference>
<accession>A0A5N6KQA0</accession>
<evidence type="ECO:0000313" key="2">
    <source>
        <dbReference type="Proteomes" id="UP000327013"/>
    </source>
</evidence>
<reference evidence="1 2" key="1">
    <citation type="submission" date="2019-06" db="EMBL/GenBank/DDBJ databases">
        <title>A chromosomal-level reference genome of Carpinus fangiana (Coryloideae, Betulaceae).</title>
        <authorList>
            <person name="Yang X."/>
            <person name="Wang Z."/>
            <person name="Zhang L."/>
            <person name="Hao G."/>
            <person name="Liu J."/>
            <person name="Yang Y."/>
        </authorList>
    </citation>
    <scope>NUCLEOTIDE SEQUENCE [LARGE SCALE GENOMIC DNA]</scope>
    <source>
        <strain evidence="1">Cfa_2016G</strain>
        <tissue evidence="1">Leaf</tissue>
    </source>
</reference>
<name>A0A5N6KQA0_9ROSI</name>
<dbReference type="AlphaFoldDB" id="A0A5N6KQA0"/>
<sequence>MKDKVESGSPITHRRAQLREAQRAYQARKRSAAAAMEVKIESLKGTIADMGKVIMDLSDGLLASADFQGDQKLVQKLATAVQKTLALSQATGAPMELSNSDSARHVKAEKHPLQKALVTKNTPPACSPWTEVRYRAPHILVRHHLAESVFPHTEVWSSFAYRLHWVSLYQSYLALLGDGKTSTALGYKQYAYSLLHMPRPRLLRALRFMMGFKAVGYSDSEKVVALERTNIFQSEGYNLDYVQTTVNILNSFMKCCEDLSSCIDRSISSDGVSRTSYLDAPGVEQYLKDKGVAFSGSDEIIFGKSPCTDISTLARVAHTDNAVHDSSRISAYQYPSMARSSSWFEPRALFLDSSPAPVSAPEATVDPQALVLQGHAQHPKSTLKINVGSFVDELVKFSVSTGKSWEFPLAAIDAAIDRMTVTVH</sequence>
<evidence type="ECO:0000313" key="1">
    <source>
        <dbReference type="EMBL" id="KAB8337269.1"/>
    </source>
</evidence>
<dbReference type="Proteomes" id="UP000327013">
    <property type="component" value="Unassembled WGS sequence"/>
</dbReference>
<dbReference type="EMBL" id="VIBQ01000009">
    <property type="protein sequence ID" value="KAB8337270.1"/>
    <property type="molecule type" value="Genomic_DNA"/>
</dbReference>
<dbReference type="EMBL" id="VIBQ01000009">
    <property type="protein sequence ID" value="KAB8337269.1"/>
    <property type="molecule type" value="Genomic_DNA"/>
</dbReference>
<evidence type="ECO:0008006" key="3">
    <source>
        <dbReference type="Google" id="ProtNLM"/>
    </source>
</evidence>
<protein>
    <recommendedName>
        <fullName evidence="3">BZIP domain-containing protein</fullName>
    </recommendedName>
</protein>
<dbReference type="Gene3D" id="1.20.5.170">
    <property type="match status" value="1"/>
</dbReference>
<comment type="caution">
    <text evidence="1">The sequence shown here is derived from an EMBL/GenBank/DDBJ whole genome shotgun (WGS) entry which is preliminary data.</text>
</comment>
<dbReference type="PANTHER" id="PTHR40618">
    <property type="entry name" value="B-ZIP TRANSCRIPTION FACTOR (EUROFUNG)-RELATED"/>
    <property type="match status" value="1"/>
</dbReference>